<evidence type="ECO:0000256" key="1">
    <source>
        <dbReference type="ARBA" id="ARBA00022490"/>
    </source>
</evidence>
<proteinExistence type="inferred from homology"/>
<dbReference type="GO" id="GO:0005524">
    <property type="term" value="F:ATP binding"/>
    <property type="evidence" value="ECO:0007669"/>
    <property type="project" value="UniProtKB-UniRule"/>
</dbReference>
<keyword evidence="1 6" id="KW-0963">Cytoplasm</keyword>
<dbReference type="Pfam" id="PF02463">
    <property type="entry name" value="SMC_N"/>
    <property type="match status" value="1"/>
</dbReference>
<dbReference type="GO" id="GO:0005694">
    <property type="term" value="C:chromosome"/>
    <property type="evidence" value="ECO:0007669"/>
    <property type="project" value="InterPro"/>
</dbReference>
<feature type="coiled-coil region" evidence="6">
    <location>
        <begin position="668"/>
        <end position="723"/>
    </location>
</feature>
<evidence type="ECO:0000259" key="8">
    <source>
        <dbReference type="SMART" id="SM00968"/>
    </source>
</evidence>
<feature type="region of interest" description="Disordered" evidence="7">
    <location>
        <begin position="348"/>
        <end position="375"/>
    </location>
</feature>
<dbReference type="Proteomes" id="UP000534783">
    <property type="component" value="Unassembled WGS sequence"/>
</dbReference>
<dbReference type="CDD" id="cd03278">
    <property type="entry name" value="ABC_SMC_barmotin"/>
    <property type="match status" value="1"/>
</dbReference>
<dbReference type="InterPro" id="IPR010935">
    <property type="entry name" value="SMC_hinge"/>
</dbReference>
<feature type="domain" description="SMC hinge" evidence="8">
    <location>
        <begin position="519"/>
        <end position="635"/>
    </location>
</feature>
<evidence type="ECO:0000256" key="2">
    <source>
        <dbReference type="ARBA" id="ARBA00022741"/>
    </source>
</evidence>
<sequence length="1201" mass="136500">MRLKKLEVFGFKSFFDKTVVTFQPGINAIVGPNGCGKSNLADAILWVLGEQSAKNLRGEKMEDVIFNGTEQRKALGMAEVSLTFGDIDNELPPPYSPYAEITVSRRLFRSGESEYLINKTTCRLKDIRDLLIDTGAGYRAHTIIEQGKVDDLISASPMQRRELVEEAAGIAKYRLRKAEALRKLEATEQNLTRVRDIIGEIKRQINSLDRQARKAEKYQKLREELRALELWVARAEWDQWCGTRELLEQEERGLQETASSEENRLAGLDLKQAEIKLALTEQEQALGQIKTQVFEIEGKIQRLEGRIETIRAQRKEWSETEARNQQEIGEIRQAEASLKAEEELLEKEREEIEREQPERERLLAERQEESSRREEELNREIARLEQEKVFLFELASRLTQANNNLLHIERRKEDLFKRKGRGAQELEAVQGKKQTIEEAAGQLKGALEQTRQRLSEKSAAQTAAAARLKETEADLKARSARLSQAKEEWAALAAQLASREGFYRGLLGSGTESLLVQLQGTHGMVADFIDVPAPYEKAIEAVLESRLRGIIVEGPAEIKQGIEHLRQSQMGRGTFFPRRPRVRREGAPPLEAGQDGVIGRALDLVTSREGYDALANALLGEVVLVRDLDVALRLWESASAPAVWVTLQGEVLDPSGGVTGGERGETGLLEQKREIKSLSDQMDHLHEEIRRLEGEITETQGTLQTTRQEIETLTAEIRSLEMQQLHEQKDHSTSLAEIDRLQNALQTVLFEQEEGTKEERELLQQEEEERNRIAEAQRLKGEKEAEIVRQQEQVEAFRQSLGGMKEEVVRLKMETASLKERHRHLLEKRDRVRRAQEELGQRFQEKERLLASLKEKWRAAETEEAETTTAISQAMSEREEKVAQIREKTEVHAAVLAQLQRIEQEIHQVRSQLDQTQKSLQERALRKIEAQMTQEKIRETIFMNYQIEIAETTPPPPPSSEEGEWTMDQARDRAATLRHSLDEMGPVNIGAIEEYRELETRYQFLTSQETDLTTSMESLRQAIAKINKTTQSLFTDTFHLLNEKFKQVFVSFFGGGKAELILLDEAHPLESGIEMVAQPPGKKPRSITLLSGGEKALTAISLLFATFLIHPSPFCLLDEIDAPLDEENTRRFTKAIDDMSQQTQFIVITHNKRTMEIADVLYGVTMEETGLSRLISVDLNEKERTNGNGHPVGAPVTSDSI</sequence>
<dbReference type="SUPFAM" id="SSF52540">
    <property type="entry name" value="P-loop containing nucleoside triphosphate hydrolases"/>
    <property type="match status" value="3"/>
</dbReference>
<keyword evidence="2 6" id="KW-0547">Nucleotide-binding</keyword>
<evidence type="ECO:0000313" key="9">
    <source>
        <dbReference type="EMBL" id="NKE69688.1"/>
    </source>
</evidence>
<dbReference type="PANTHER" id="PTHR43977">
    <property type="entry name" value="STRUCTURAL MAINTENANCE OF CHROMOSOMES PROTEIN 3"/>
    <property type="match status" value="1"/>
</dbReference>
<comment type="domain">
    <text evidence="6">Contains large globular domains required for ATP hydrolysis at each terminus and a third globular domain forming a flexible hinge near the middle of the molecule. These domains are separated by coiled-coil structures.</text>
</comment>
<keyword evidence="3 6" id="KW-0067">ATP-binding</keyword>
<dbReference type="GO" id="GO:0007062">
    <property type="term" value="P:sister chromatid cohesion"/>
    <property type="evidence" value="ECO:0007669"/>
    <property type="project" value="InterPro"/>
</dbReference>
<dbReference type="Gene3D" id="1.20.1060.20">
    <property type="match status" value="1"/>
</dbReference>
<dbReference type="Pfam" id="PF06470">
    <property type="entry name" value="SMC_hinge"/>
    <property type="match status" value="1"/>
</dbReference>
<evidence type="ECO:0000256" key="7">
    <source>
        <dbReference type="SAM" id="MobiDB-lite"/>
    </source>
</evidence>
<evidence type="ECO:0000256" key="6">
    <source>
        <dbReference type="HAMAP-Rule" id="MF_01894"/>
    </source>
</evidence>
<dbReference type="InterPro" id="IPR027417">
    <property type="entry name" value="P-loop_NTPase"/>
</dbReference>
<gene>
    <name evidence="6 9" type="primary">smc</name>
    <name evidence="9" type="ORF">MNODULE_02865</name>
</gene>
<comment type="subunit">
    <text evidence="6">Homodimer.</text>
</comment>
<dbReference type="Gene3D" id="3.40.50.300">
    <property type="entry name" value="P-loop containing nucleotide triphosphate hydrolases"/>
    <property type="match status" value="2"/>
</dbReference>
<dbReference type="EMBL" id="VTOW01000001">
    <property type="protein sequence ID" value="NKE69688.1"/>
    <property type="molecule type" value="Genomic_DNA"/>
</dbReference>
<name>A0A7X6DM16_9BACT</name>
<dbReference type="InterPro" id="IPR011890">
    <property type="entry name" value="SMC_prok"/>
</dbReference>
<dbReference type="HAMAP" id="MF_01894">
    <property type="entry name" value="Smc_prok"/>
    <property type="match status" value="1"/>
</dbReference>
<feature type="region of interest" description="Disordered" evidence="7">
    <location>
        <begin position="1182"/>
        <end position="1201"/>
    </location>
</feature>
<dbReference type="RefSeq" id="WP_168057977.1">
    <property type="nucleotide sequence ID" value="NZ_VTOW01000001.1"/>
</dbReference>
<dbReference type="GO" id="GO:0005737">
    <property type="term" value="C:cytoplasm"/>
    <property type="evidence" value="ECO:0007669"/>
    <property type="project" value="UniProtKB-SubCell"/>
</dbReference>
<dbReference type="AlphaFoldDB" id="A0A7X6DM16"/>
<organism evidence="9 10">
    <name type="scientific">Candidatus Manganitrophus noduliformans</name>
    <dbReference type="NCBI Taxonomy" id="2606439"/>
    <lineage>
        <taxon>Bacteria</taxon>
        <taxon>Pseudomonadati</taxon>
        <taxon>Nitrospirota</taxon>
        <taxon>Nitrospiria</taxon>
        <taxon>Candidatus Troglogloeales</taxon>
        <taxon>Candidatus Manganitrophaceae</taxon>
        <taxon>Candidatus Manganitrophus</taxon>
    </lineage>
</organism>
<comment type="function">
    <text evidence="6">Required for chromosome condensation and partitioning.</text>
</comment>
<dbReference type="Gene3D" id="3.30.70.1620">
    <property type="match status" value="1"/>
</dbReference>
<comment type="similarity">
    <text evidence="6">Belongs to the SMC family.</text>
</comment>
<dbReference type="GO" id="GO:0003677">
    <property type="term" value="F:DNA binding"/>
    <property type="evidence" value="ECO:0007669"/>
    <property type="project" value="UniProtKB-UniRule"/>
</dbReference>
<dbReference type="GO" id="GO:0030261">
    <property type="term" value="P:chromosome condensation"/>
    <property type="evidence" value="ECO:0007669"/>
    <property type="project" value="InterPro"/>
</dbReference>
<dbReference type="InterPro" id="IPR003395">
    <property type="entry name" value="RecF/RecN/SMC_N"/>
</dbReference>
<evidence type="ECO:0000256" key="5">
    <source>
        <dbReference type="ARBA" id="ARBA00023125"/>
    </source>
</evidence>
<evidence type="ECO:0000313" key="10">
    <source>
        <dbReference type="Proteomes" id="UP000534783"/>
    </source>
</evidence>
<dbReference type="NCBIfam" id="TIGR02168">
    <property type="entry name" value="SMC_prok_B"/>
    <property type="match status" value="1"/>
</dbReference>
<feature type="coiled-coil region" evidence="6">
    <location>
        <begin position="836"/>
        <end position="919"/>
    </location>
</feature>
<comment type="subcellular location">
    <subcellularLocation>
        <location evidence="6">Cytoplasm</location>
    </subcellularLocation>
</comment>
<dbReference type="InterPro" id="IPR024704">
    <property type="entry name" value="SMC"/>
</dbReference>
<dbReference type="GO" id="GO:0007059">
    <property type="term" value="P:chromosome segregation"/>
    <property type="evidence" value="ECO:0007669"/>
    <property type="project" value="UniProtKB-UniRule"/>
</dbReference>
<keyword evidence="5 6" id="KW-0238">DNA-binding</keyword>
<dbReference type="SMART" id="SM00968">
    <property type="entry name" value="SMC_hinge"/>
    <property type="match status" value="1"/>
</dbReference>
<dbReference type="PIRSF" id="PIRSF005719">
    <property type="entry name" value="SMC"/>
    <property type="match status" value="1"/>
</dbReference>
<evidence type="ECO:0000256" key="3">
    <source>
        <dbReference type="ARBA" id="ARBA00022840"/>
    </source>
</evidence>
<comment type="caution">
    <text evidence="9">The sequence shown here is derived from an EMBL/GenBank/DDBJ whole genome shotgun (WGS) entry which is preliminary data.</text>
</comment>
<evidence type="ECO:0000256" key="4">
    <source>
        <dbReference type="ARBA" id="ARBA00023054"/>
    </source>
</evidence>
<reference evidence="9 10" key="1">
    <citation type="journal article" date="2020" name="Nature">
        <title>Bacterial chemolithoautotrophy via manganese oxidation.</title>
        <authorList>
            <person name="Yu H."/>
            <person name="Leadbetter J.R."/>
        </authorList>
    </citation>
    <scope>NUCLEOTIDE SEQUENCE [LARGE SCALE GENOMIC DNA]</scope>
    <source>
        <strain evidence="9 10">Mn-1</strain>
    </source>
</reference>
<keyword evidence="4 6" id="KW-0175">Coiled coil</keyword>
<feature type="binding site" evidence="6">
    <location>
        <begin position="32"/>
        <end position="39"/>
    </location>
    <ligand>
        <name>ATP</name>
        <dbReference type="ChEBI" id="CHEBI:30616"/>
    </ligand>
</feature>
<dbReference type="InterPro" id="IPR036277">
    <property type="entry name" value="SMC_hinge_sf"/>
</dbReference>
<keyword evidence="10" id="KW-1185">Reference proteome</keyword>
<accession>A0A7X6DM16</accession>
<dbReference type="GO" id="GO:0006260">
    <property type="term" value="P:DNA replication"/>
    <property type="evidence" value="ECO:0007669"/>
    <property type="project" value="UniProtKB-UniRule"/>
</dbReference>
<dbReference type="SUPFAM" id="SSF75553">
    <property type="entry name" value="Smc hinge domain"/>
    <property type="match status" value="1"/>
</dbReference>
<feature type="coiled-coil region" evidence="6">
    <location>
        <begin position="756"/>
        <end position="793"/>
    </location>
</feature>
<protein>
    <recommendedName>
        <fullName evidence="6">Chromosome partition protein Smc</fullName>
    </recommendedName>
</protein>
<dbReference type="GO" id="GO:0016887">
    <property type="term" value="F:ATP hydrolysis activity"/>
    <property type="evidence" value="ECO:0007669"/>
    <property type="project" value="InterPro"/>
</dbReference>
<feature type="coiled-coil region" evidence="6">
    <location>
        <begin position="170"/>
        <end position="264"/>
    </location>
</feature>